<dbReference type="EMBL" id="REGN01008433">
    <property type="protein sequence ID" value="RNA03592.1"/>
    <property type="molecule type" value="Genomic_DNA"/>
</dbReference>
<name>A0A3M7PWL5_BRAPC</name>
<dbReference type="Proteomes" id="UP000276133">
    <property type="component" value="Unassembled WGS sequence"/>
</dbReference>
<evidence type="ECO:0000313" key="3">
    <source>
        <dbReference type="Proteomes" id="UP000276133"/>
    </source>
</evidence>
<reference evidence="2 3" key="1">
    <citation type="journal article" date="2018" name="Sci. Rep.">
        <title>Genomic signatures of local adaptation to the degree of environmental predictability in rotifers.</title>
        <authorList>
            <person name="Franch-Gras L."/>
            <person name="Hahn C."/>
            <person name="Garcia-Roger E.M."/>
            <person name="Carmona M.J."/>
            <person name="Serra M."/>
            <person name="Gomez A."/>
        </authorList>
    </citation>
    <scope>NUCLEOTIDE SEQUENCE [LARGE SCALE GENOMIC DNA]</scope>
    <source>
        <strain evidence="2">HYR1</strain>
    </source>
</reference>
<feature type="transmembrane region" description="Helical" evidence="1">
    <location>
        <begin position="145"/>
        <end position="170"/>
    </location>
</feature>
<gene>
    <name evidence="2" type="ORF">BpHYR1_019513</name>
</gene>
<keyword evidence="1" id="KW-0472">Membrane</keyword>
<evidence type="ECO:0000256" key="1">
    <source>
        <dbReference type="SAM" id="Phobius"/>
    </source>
</evidence>
<dbReference type="AlphaFoldDB" id="A0A3M7PWL5"/>
<accession>A0A3M7PWL5</accession>
<proteinExistence type="predicted"/>
<organism evidence="2 3">
    <name type="scientific">Brachionus plicatilis</name>
    <name type="common">Marine rotifer</name>
    <name type="synonym">Brachionus muelleri</name>
    <dbReference type="NCBI Taxonomy" id="10195"/>
    <lineage>
        <taxon>Eukaryota</taxon>
        <taxon>Metazoa</taxon>
        <taxon>Spiralia</taxon>
        <taxon>Gnathifera</taxon>
        <taxon>Rotifera</taxon>
        <taxon>Eurotatoria</taxon>
        <taxon>Monogononta</taxon>
        <taxon>Pseudotrocha</taxon>
        <taxon>Ploima</taxon>
        <taxon>Brachionidae</taxon>
        <taxon>Brachionus</taxon>
    </lineage>
</organism>
<keyword evidence="1" id="KW-0812">Transmembrane</keyword>
<comment type="caution">
    <text evidence="2">The sequence shown here is derived from an EMBL/GenBank/DDBJ whole genome shotgun (WGS) entry which is preliminary data.</text>
</comment>
<protein>
    <submittedName>
        <fullName evidence="2">Uncharacterized protein</fullName>
    </submittedName>
</protein>
<evidence type="ECO:0000313" key="2">
    <source>
        <dbReference type="EMBL" id="RNA03592.1"/>
    </source>
</evidence>
<sequence>MTSKKIQGQLINNSFKFLNSYSLVEKLNQSSPIMRNILVLGIIKKSNFSLVYSKSNLCKKLKCSGNRVKIRLTGLICVAILLKNKEIRFFSIHPIALYPEDRSVYIGEPKSKRIATASTIFSHERFRKKEEINGAKLELKFRIKYFSFFLFINVITRIVVIVIVVVVRFFNKNKAINHLINPYLIPINGKLTILHHLSNFANDVQNRCKLHRLFKQGPIESEIVKNLKALLQLQFQMTN</sequence>
<keyword evidence="3" id="KW-1185">Reference proteome</keyword>
<keyword evidence="1" id="KW-1133">Transmembrane helix</keyword>